<evidence type="ECO:0000256" key="1">
    <source>
        <dbReference type="SAM" id="MobiDB-lite"/>
    </source>
</evidence>
<accession>A0A438F8F9</accession>
<evidence type="ECO:0000313" key="3">
    <source>
        <dbReference type="Proteomes" id="UP000288805"/>
    </source>
</evidence>
<sequence>MDEGVANRDTPLVLDEVAVAIQPSQTTLIPNLHNEEHEPLGKLLPWRMPGASIPRFLPTMSPSFNCNNAGSKNNSEYRKRKRKDESKTGNPTALRKTTTLLKMILA</sequence>
<evidence type="ECO:0000313" key="2">
    <source>
        <dbReference type="EMBL" id="RVW56112.1"/>
    </source>
</evidence>
<organism evidence="2 3">
    <name type="scientific">Vitis vinifera</name>
    <name type="common">Grape</name>
    <dbReference type="NCBI Taxonomy" id="29760"/>
    <lineage>
        <taxon>Eukaryota</taxon>
        <taxon>Viridiplantae</taxon>
        <taxon>Streptophyta</taxon>
        <taxon>Embryophyta</taxon>
        <taxon>Tracheophyta</taxon>
        <taxon>Spermatophyta</taxon>
        <taxon>Magnoliopsida</taxon>
        <taxon>eudicotyledons</taxon>
        <taxon>Gunneridae</taxon>
        <taxon>Pentapetalae</taxon>
        <taxon>rosids</taxon>
        <taxon>Vitales</taxon>
        <taxon>Vitaceae</taxon>
        <taxon>Viteae</taxon>
        <taxon>Vitis</taxon>
    </lineage>
</organism>
<dbReference type="EMBL" id="QGNW01001094">
    <property type="protein sequence ID" value="RVW56112.1"/>
    <property type="molecule type" value="Genomic_DNA"/>
</dbReference>
<dbReference type="AlphaFoldDB" id="A0A438F8F9"/>
<gene>
    <name evidence="2" type="ORF">CK203_080792</name>
</gene>
<name>A0A438F8F9_VITVI</name>
<protein>
    <submittedName>
        <fullName evidence="2">Uncharacterized protein</fullName>
    </submittedName>
</protein>
<comment type="caution">
    <text evidence="2">The sequence shown here is derived from an EMBL/GenBank/DDBJ whole genome shotgun (WGS) entry which is preliminary data.</text>
</comment>
<feature type="compositionally biased region" description="Polar residues" evidence="1">
    <location>
        <begin position="62"/>
        <end position="74"/>
    </location>
</feature>
<reference evidence="2 3" key="1">
    <citation type="journal article" date="2018" name="PLoS Genet.">
        <title>Population sequencing reveals clonal diversity and ancestral inbreeding in the grapevine cultivar Chardonnay.</title>
        <authorList>
            <person name="Roach M.J."/>
            <person name="Johnson D.L."/>
            <person name="Bohlmann J."/>
            <person name="van Vuuren H.J."/>
            <person name="Jones S.J."/>
            <person name="Pretorius I.S."/>
            <person name="Schmidt S.A."/>
            <person name="Borneman A.R."/>
        </authorList>
    </citation>
    <scope>NUCLEOTIDE SEQUENCE [LARGE SCALE GENOMIC DNA]</scope>
    <source>
        <strain evidence="3">cv. Chardonnay</strain>
        <tissue evidence="2">Leaf</tissue>
    </source>
</reference>
<dbReference type="Proteomes" id="UP000288805">
    <property type="component" value="Unassembled WGS sequence"/>
</dbReference>
<feature type="compositionally biased region" description="Polar residues" evidence="1">
    <location>
        <begin position="88"/>
        <end position="98"/>
    </location>
</feature>
<proteinExistence type="predicted"/>
<feature type="region of interest" description="Disordered" evidence="1">
    <location>
        <begin position="62"/>
        <end position="98"/>
    </location>
</feature>